<evidence type="ECO:0000313" key="2">
    <source>
        <dbReference type="EMBL" id="KAK3244059.1"/>
    </source>
</evidence>
<feature type="region of interest" description="Disordered" evidence="1">
    <location>
        <begin position="29"/>
        <end position="69"/>
    </location>
</feature>
<evidence type="ECO:0000256" key="1">
    <source>
        <dbReference type="SAM" id="MobiDB-lite"/>
    </source>
</evidence>
<reference evidence="2 3" key="1">
    <citation type="journal article" date="2015" name="Genome Biol. Evol.">
        <title>Comparative Genomics of a Bacterivorous Green Alga Reveals Evolutionary Causalities and Consequences of Phago-Mixotrophic Mode of Nutrition.</title>
        <authorList>
            <person name="Burns J.A."/>
            <person name="Paasch A."/>
            <person name="Narechania A."/>
            <person name="Kim E."/>
        </authorList>
    </citation>
    <scope>NUCLEOTIDE SEQUENCE [LARGE SCALE GENOMIC DNA]</scope>
    <source>
        <strain evidence="2 3">PLY_AMNH</strain>
    </source>
</reference>
<dbReference type="AlphaFoldDB" id="A0AAE0EXQ0"/>
<dbReference type="EMBL" id="LGRX02032349">
    <property type="protein sequence ID" value="KAK3244059.1"/>
    <property type="molecule type" value="Genomic_DNA"/>
</dbReference>
<protein>
    <submittedName>
        <fullName evidence="2">Uncharacterized protein</fullName>
    </submittedName>
</protein>
<feature type="compositionally biased region" description="Basic and acidic residues" evidence="1">
    <location>
        <begin position="39"/>
        <end position="58"/>
    </location>
</feature>
<comment type="caution">
    <text evidence="2">The sequence shown here is derived from an EMBL/GenBank/DDBJ whole genome shotgun (WGS) entry which is preliminary data.</text>
</comment>
<evidence type="ECO:0000313" key="3">
    <source>
        <dbReference type="Proteomes" id="UP001190700"/>
    </source>
</evidence>
<accession>A0AAE0EXQ0</accession>
<organism evidence="2 3">
    <name type="scientific">Cymbomonas tetramitiformis</name>
    <dbReference type="NCBI Taxonomy" id="36881"/>
    <lineage>
        <taxon>Eukaryota</taxon>
        <taxon>Viridiplantae</taxon>
        <taxon>Chlorophyta</taxon>
        <taxon>Pyramimonadophyceae</taxon>
        <taxon>Pyramimonadales</taxon>
        <taxon>Pyramimonadaceae</taxon>
        <taxon>Cymbomonas</taxon>
    </lineage>
</organism>
<name>A0AAE0EXQ0_9CHLO</name>
<gene>
    <name evidence="2" type="ORF">CYMTET_46316</name>
</gene>
<feature type="non-terminal residue" evidence="2">
    <location>
        <position position="1"/>
    </location>
</feature>
<sequence>EDVDTDLERLACRTYATDFANLLIPVPQMCQSGTPSPDLPKETPMREQASDRAREANSKGKKAAKRTAQIDKEQRAELKDAHFRKVEVNPEDVPAWCEDDMLVVAPQGMFSRQIEAYSIAVGLGQSLNRTVVVPGLWYSKTGVRFGKVRSYAPRVRHNHVSGNIMDMVANRLSAYFDLEHLHRETGVRMLDLQSVLERCKSNPSTANALWVSHSPKH</sequence>
<keyword evidence="3" id="KW-1185">Reference proteome</keyword>
<proteinExistence type="predicted"/>
<dbReference type="Proteomes" id="UP001190700">
    <property type="component" value="Unassembled WGS sequence"/>
</dbReference>